<dbReference type="OMA" id="EFWRNHH"/>
<dbReference type="GeneID" id="3807154"/>
<evidence type="ECO:0000256" key="5">
    <source>
        <dbReference type="PIRSR" id="PIRSR601461-1"/>
    </source>
</evidence>
<dbReference type="PRINTS" id="PR00792">
    <property type="entry name" value="PEPSIN"/>
</dbReference>
<dbReference type="PANTHER" id="PTHR47966:SF51">
    <property type="entry name" value="BETA-SITE APP-CLEAVING ENZYME, ISOFORM A-RELATED"/>
    <property type="match status" value="1"/>
</dbReference>
<keyword evidence="3 7" id="KW-0064">Aspartyl protease</keyword>
<evidence type="ECO:0000259" key="9">
    <source>
        <dbReference type="PROSITE" id="PS51767"/>
    </source>
</evidence>
<reference evidence="10" key="2">
    <citation type="submission" date="2014-05" db="EMBL/GenBank/DDBJ databases">
        <authorList>
            <person name="Aslett A.Martin."/>
            <person name="De Silva Nishadi"/>
        </authorList>
    </citation>
    <scope>NUCLEOTIDE SEQUENCE</scope>
    <source>
        <strain evidence="10">YM</strain>
    </source>
</reference>
<feature type="active site" evidence="5">
    <location>
        <position position="258"/>
    </location>
</feature>
<dbReference type="InterPro" id="IPR034164">
    <property type="entry name" value="Pepsin-like_dom"/>
</dbReference>
<dbReference type="InterPro" id="IPR033121">
    <property type="entry name" value="PEPTIDASE_A1"/>
</dbReference>
<dbReference type="VEuPathDB" id="PlasmoDB:PY17X_1333800"/>
<dbReference type="InterPro" id="IPR021109">
    <property type="entry name" value="Peptidase_aspartic_dom_sf"/>
</dbReference>
<evidence type="ECO:0000256" key="1">
    <source>
        <dbReference type="ARBA" id="ARBA00007447"/>
    </source>
</evidence>
<protein>
    <submittedName>
        <fullName evidence="10">Plasmepsin VIII, putative</fullName>
    </submittedName>
</protein>
<evidence type="ECO:0000256" key="6">
    <source>
        <dbReference type="PIRSR" id="PIRSR601461-2"/>
    </source>
</evidence>
<dbReference type="OrthoDB" id="771136at2759"/>
<dbReference type="Gene3D" id="2.40.70.10">
    <property type="entry name" value="Acid Proteases"/>
    <property type="match status" value="2"/>
</dbReference>
<comment type="similarity">
    <text evidence="1 7">Belongs to the peptidase A1 family.</text>
</comment>
<dbReference type="InterPro" id="IPR001969">
    <property type="entry name" value="Aspartic_peptidase_AS"/>
</dbReference>
<dbReference type="SUPFAM" id="SSF50630">
    <property type="entry name" value="Acid proteases"/>
    <property type="match status" value="1"/>
</dbReference>
<dbReference type="Proteomes" id="UP000072904">
    <property type="component" value="Chromosome 13"/>
</dbReference>
<feature type="active site" evidence="5">
    <location>
        <position position="68"/>
    </location>
</feature>
<evidence type="ECO:0000256" key="3">
    <source>
        <dbReference type="ARBA" id="ARBA00022750"/>
    </source>
</evidence>
<dbReference type="Pfam" id="PF00026">
    <property type="entry name" value="Asp"/>
    <property type="match status" value="1"/>
</dbReference>
<dbReference type="EMBL" id="LK934641">
    <property type="protein sequence ID" value="CDU19958.1"/>
    <property type="molecule type" value="Genomic_DNA"/>
</dbReference>
<evidence type="ECO:0000256" key="7">
    <source>
        <dbReference type="RuleBase" id="RU000454"/>
    </source>
</evidence>
<organism evidence="10 13">
    <name type="scientific">Plasmodium yoelii</name>
    <dbReference type="NCBI Taxonomy" id="5861"/>
    <lineage>
        <taxon>Eukaryota</taxon>
        <taxon>Sar</taxon>
        <taxon>Alveolata</taxon>
        <taxon>Apicomplexa</taxon>
        <taxon>Aconoidasida</taxon>
        <taxon>Haemosporida</taxon>
        <taxon>Plasmodiidae</taxon>
        <taxon>Plasmodium</taxon>
        <taxon>Plasmodium (Vinckeia)</taxon>
    </lineage>
</organism>
<accession>A0A077Y9D3</accession>
<name>A0A077Y9D3_PLAYE</name>
<dbReference type="VEuPathDB" id="PlasmoDB:Py17XNL_001303580"/>
<feature type="chain" id="PRO_5014501988" evidence="8">
    <location>
        <begin position="22"/>
        <end position="373"/>
    </location>
</feature>
<dbReference type="AlphaFoldDB" id="A0A077Y9D3"/>
<evidence type="ECO:0000256" key="4">
    <source>
        <dbReference type="ARBA" id="ARBA00022801"/>
    </source>
</evidence>
<dbReference type="Proteomes" id="UP000072874">
    <property type="component" value="Chromosome 13"/>
</dbReference>
<dbReference type="InterPro" id="IPR001461">
    <property type="entry name" value="Aspartic_peptidase_A1"/>
</dbReference>
<dbReference type="EMBL" id="LM993667">
    <property type="protein sequence ID" value="VTZ80716.1"/>
    <property type="molecule type" value="Genomic_DNA"/>
</dbReference>
<evidence type="ECO:0000313" key="12">
    <source>
        <dbReference type="Proteomes" id="UP000072874"/>
    </source>
</evidence>
<dbReference type="PANTHER" id="PTHR47966">
    <property type="entry name" value="BETA-SITE APP-CLEAVING ENZYME, ISOFORM A-RELATED"/>
    <property type="match status" value="1"/>
</dbReference>
<dbReference type="FunFam" id="2.40.70.10:FF:000115">
    <property type="entry name" value="Lysosomal aspartic protease"/>
    <property type="match status" value="1"/>
</dbReference>
<reference evidence="11" key="4">
    <citation type="submission" date="2019-05" db="EMBL/GenBank/DDBJ databases">
        <authorList>
            <consortium name="Pathogen Informatics"/>
        </authorList>
    </citation>
    <scope>NUCLEOTIDE SEQUENCE</scope>
    <source>
        <strain evidence="11">17X</strain>
    </source>
</reference>
<evidence type="ECO:0000313" key="10">
    <source>
        <dbReference type="EMBL" id="CDU19958.1"/>
    </source>
</evidence>
<keyword evidence="8" id="KW-0732">Signal</keyword>
<reference evidence="11" key="3">
    <citation type="submission" date="2014-05" db="EMBL/GenBank/DDBJ databases">
        <authorList>
            <person name="Aslett M.A."/>
            <person name="De Silva N."/>
        </authorList>
    </citation>
    <scope>NUCLEOTIDE SEQUENCE</scope>
    <source>
        <strain evidence="11">17X</strain>
    </source>
</reference>
<dbReference type="VEuPathDB" id="PlasmoDB:PY02004"/>
<dbReference type="GO" id="GO:0016485">
    <property type="term" value="P:protein processing"/>
    <property type="evidence" value="ECO:0007669"/>
    <property type="project" value="UniProtKB-ARBA"/>
</dbReference>
<evidence type="ECO:0000313" key="13">
    <source>
        <dbReference type="Proteomes" id="UP000072904"/>
    </source>
</evidence>
<gene>
    <name evidence="11" type="ORF">PY17X_1333800</name>
    <name evidence="10" type="ORF">PYYM_1330800</name>
</gene>
<feature type="domain" description="Peptidase A1" evidence="9">
    <location>
        <begin position="50"/>
        <end position="370"/>
    </location>
</feature>
<dbReference type="CDD" id="cd05471">
    <property type="entry name" value="pepsin_like"/>
    <property type="match status" value="1"/>
</dbReference>
<proteinExistence type="inferred from homology"/>
<evidence type="ECO:0000313" key="11">
    <source>
        <dbReference type="EMBL" id="VTZ80716.1"/>
    </source>
</evidence>
<sequence length="373" mass="42203">MNKFFVFPLLLILNSIVLVKSLTENLRVSRYSKPGISTIILKGGYINRQFIGEISIGNPPQSFKVLFDTGSTNLWIPSKNCYAKACYNKKKYDYNISKNYRISSQKNPVNIFFGTGKVQIAYATDDIHLGSIKVRNQEFGIANYMSDDPFSDMQFDGLFGLGISEDIKRKGLIYDNIPRNSSRKNVFSIYYPKSVDDNGAITFGGYDKKYIEPNSNIDWFVVSSKKYWTIKMTGIKINGLFLEICSGNIEGYCDAVIDTGTSSIAGPKNDLILLTKLLNPVKSCQNKTLLKNFSFVFLDENGVEKEYELTSNDYIVNSFKVDPILKTPCNFAFMPINISSPNGYLYILGQVFLQKYYAIFEKDNMRIGLAKSI</sequence>
<keyword evidence="6" id="KW-1015">Disulfide bond</keyword>
<dbReference type="GO" id="GO:0004190">
    <property type="term" value="F:aspartic-type endopeptidase activity"/>
    <property type="evidence" value="ECO:0007669"/>
    <property type="project" value="UniProtKB-KW"/>
</dbReference>
<feature type="disulfide bond" evidence="6">
    <location>
        <begin position="81"/>
        <end position="86"/>
    </location>
</feature>
<keyword evidence="2 7" id="KW-0645">Protease</keyword>
<keyword evidence="4 7" id="KW-0378">Hydrolase</keyword>
<dbReference type="PROSITE" id="PS51767">
    <property type="entry name" value="PEPTIDASE_A1"/>
    <property type="match status" value="1"/>
</dbReference>
<dbReference type="PROSITE" id="PS00141">
    <property type="entry name" value="ASP_PROTEASE"/>
    <property type="match status" value="2"/>
</dbReference>
<dbReference type="RefSeq" id="XP_022813612.1">
    <property type="nucleotide sequence ID" value="XM_022957147.1"/>
</dbReference>
<evidence type="ECO:0000256" key="8">
    <source>
        <dbReference type="SAM" id="SignalP"/>
    </source>
</evidence>
<feature type="signal peptide" evidence="8">
    <location>
        <begin position="1"/>
        <end position="21"/>
    </location>
</feature>
<dbReference type="VEuPathDB" id="PlasmoDB:PYYM_1330800"/>
<reference evidence="12 13" key="1">
    <citation type="journal article" date="2014" name="BMC Biol.">
        <title>A comprehensive evaluation of rodent malaria parasite genomes and gene expression.</title>
        <authorList>
            <person name="Otto T.D."/>
            <person name="Bohme U."/>
            <person name="Jackson A.P."/>
            <person name="Hunt M."/>
            <person name="Franke-Fayard B."/>
            <person name="Hoeijmakers W.A."/>
            <person name="Religa A.A."/>
            <person name="Robertson L."/>
            <person name="Sanders M."/>
            <person name="Ogun S.A."/>
            <person name="Cunningham D."/>
            <person name="Erhart A."/>
            <person name="Billker O."/>
            <person name="Khan S.M."/>
            <person name="Stunnenberg H.G."/>
            <person name="Langhorne J."/>
            <person name="Holder A.A."/>
            <person name="Waters A.P."/>
            <person name="Newbold C.I."/>
            <person name="Pain A."/>
            <person name="Berriman M."/>
            <person name="Janse C.J."/>
        </authorList>
    </citation>
    <scope>NUCLEOTIDE SEQUENCE [LARGE SCALE GENOMIC DNA]</scope>
    <source>
        <strain evidence="11 12">17X</strain>
        <strain evidence="10 13">YM</strain>
    </source>
</reference>
<dbReference type="KEGG" id="pyo:PY17X_1333800"/>
<evidence type="ECO:0000256" key="2">
    <source>
        <dbReference type="ARBA" id="ARBA00022670"/>
    </source>
</evidence>